<proteinExistence type="predicted"/>
<feature type="compositionally biased region" description="Basic and acidic residues" evidence="1">
    <location>
        <begin position="79"/>
        <end position="95"/>
    </location>
</feature>
<feature type="region of interest" description="Disordered" evidence="1">
    <location>
        <begin position="64"/>
        <end position="103"/>
    </location>
</feature>
<dbReference type="RefSeq" id="WP_090471992.1">
    <property type="nucleotide sequence ID" value="NZ_FOWF01000034.1"/>
</dbReference>
<sequence length="103" mass="11771">MTADKSKLKTLNKLTDEGFDTEKKITSIDMKIAYDHGLSGEIGVILELQEAIRDRKVIAYLCNAMDDAKPKPPKTNSRNPDEKEDDRSENNERYEYGGYRSNQ</sequence>
<dbReference type="AlphaFoldDB" id="A0A1I7I3V4"/>
<dbReference type="EMBL" id="FPBT01000031">
    <property type="protein sequence ID" value="SFU67619.1"/>
    <property type="molecule type" value="Genomic_DNA"/>
</dbReference>
<reference evidence="2 3" key="1">
    <citation type="submission" date="2016-10" db="EMBL/GenBank/DDBJ databases">
        <authorList>
            <person name="de Groot N.N."/>
        </authorList>
    </citation>
    <scope>NUCLEOTIDE SEQUENCE [LARGE SCALE GENOMIC DNA]</scope>
    <source>
        <strain evidence="2 3">KHGC13</strain>
    </source>
</reference>
<protein>
    <submittedName>
        <fullName evidence="2">Uncharacterized protein</fullName>
    </submittedName>
</protein>
<evidence type="ECO:0000256" key="1">
    <source>
        <dbReference type="SAM" id="MobiDB-lite"/>
    </source>
</evidence>
<dbReference type="OrthoDB" id="2049906at2"/>
<dbReference type="Proteomes" id="UP000198817">
    <property type="component" value="Unassembled WGS sequence"/>
</dbReference>
<dbReference type="STRING" id="155865.SAMN05216515_13419"/>
<keyword evidence="3" id="KW-1185">Reference proteome</keyword>
<organism evidence="2 3">
    <name type="scientific">Eubacterium pyruvativorans</name>
    <dbReference type="NCBI Taxonomy" id="155865"/>
    <lineage>
        <taxon>Bacteria</taxon>
        <taxon>Bacillati</taxon>
        <taxon>Bacillota</taxon>
        <taxon>Clostridia</taxon>
        <taxon>Eubacteriales</taxon>
        <taxon>Eubacteriaceae</taxon>
        <taxon>Eubacterium</taxon>
    </lineage>
</organism>
<evidence type="ECO:0000313" key="3">
    <source>
        <dbReference type="Proteomes" id="UP000198817"/>
    </source>
</evidence>
<gene>
    <name evidence="2" type="ORF">SAMN05216508_1316</name>
</gene>
<accession>A0A1I7I3V4</accession>
<evidence type="ECO:0000313" key="2">
    <source>
        <dbReference type="EMBL" id="SFU67619.1"/>
    </source>
</evidence>
<name>A0A1I7I3V4_9FIRM</name>